<reference evidence="1" key="1">
    <citation type="submission" date="2021-09" db="EMBL/GenBank/DDBJ databases">
        <authorList>
            <consortium name="Pathogen Informatics"/>
        </authorList>
    </citation>
    <scope>NUCLEOTIDE SEQUENCE</scope>
</reference>
<gene>
    <name evidence="1" type="ORF">CJOHNSTONI_LOCUS1063</name>
</gene>
<dbReference type="EMBL" id="CAKAEH010000314">
    <property type="protein sequence ID" value="CAG9530578.1"/>
    <property type="molecule type" value="Genomic_DNA"/>
</dbReference>
<name>A0A8J2Q0E8_9BILA</name>
<protein>
    <submittedName>
        <fullName evidence="1">Uncharacterized protein</fullName>
    </submittedName>
</protein>
<keyword evidence="2" id="KW-1185">Reference proteome</keyword>
<accession>A0A8J2Q0E8</accession>
<comment type="caution">
    <text evidence="1">The sequence shown here is derived from an EMBL/GenBank/DDBJ whole genome shotgun (WGS) entry which is preliminary data.</text>
</comment>
<feature type="non-terminal residue" evidence="1">
    <location>
        <position position="1"/>
    </location>
</feature>
<dbReference type="Proteomes" id="UP000746747">
    <property type="component" value="Unassembled WGS sequence"/>
</dbReference>
<organism evidence="1 2">
    <name type="scientific">Cercopithifilaria johnstoni</name>
    <dbReference type="NCBI Taxonomy" id="2874296"/>
    <lineage>
        <taxon>Eukaryota</taxon>
        <taxon>Metazoa</taxon>
        <taxon>Ecdysozoa</taxon>
        <taxon>Nematoda</taxon>
        <taxon>Chromadorea</taxon>
        <taxon>Rhabditida</taxon>
        <taxon>Spirurina</taxon>
        <taxon>Spiruromorpha</taxon>
        <taxon>Filarioidea</taxon>
        <taxon>Onchocercidae</taxon>
        <taxon>Cercopithifilaria</taxon>
    </lineage>
</organism>
<evidence type="ECO:0000313" key="2">
    <source>
        <dbReference type="Proteomes" id="UP000746747"/>
    </source>
</evidence>
<sequence>AAEDDDLTVLTPSSNAMLSIDMTNNLNTETPICYETSLERSQTNDVISYDEKDDDNS</sequence>
<dbReference type="AlphaFoldDB" id="A0A8J2Q0E8"/>
<evidence type="ECO:0000313" key="1">
    <source>
        <dbReference type="EMBL" id="CAG9530578.1"/>
    </source>
</evidence>
<proteinExistence type="predicted"/>